<dbReference type="SUPFAM" id="SSF53474">
    <property type="entry name" value="alpha/beta-Hydrolases"/>
    <property type="match status" value="1"/>
</dbReference>
<feature type="active site" description="Charge relay system" evidence="1">
    <location>
        <position position="302"/>
    </location>
</feature>
<dbReference type="PANTHER" id="PTHR40111:SF1">
    <property type="entry name" value="CEPHALOSPORIN-C DEACETYLASE"/>
    <property type="match status" value="1"/>
</dbReference>
<feature type="domain" description="Acetyl xylan esterase" evidence="3">
    <location>
        <begin position="1"/>
        <end position="319"/>
    </location>
</feature>
<evidence type="ECO:0000313" key="4">
    <source>
        <dbReference type="EMBL" id="GGB44243.1"/>
    </source>
</evidence>
<dbReference type="EMBL" id="BMHI01000006">
    <property type="protein sequence ID" value="GGB44243.1"/>
    <property type="molecule type" value="Genomic_DNA"/>
</dbReference>
<feature type="binding site" evidence="2">
    <location>
        <position position="90"/>
    </location>
    <ligand>
        <name>substrate</name>
    </ligand>
</feature>
<reference evidence="4" key="1">
    <citation type="journal article" date="2014" name="Int. J. Syst. Evol. Microbiol.">
        <title>Complete genome sequence of Corynebacterium casei LMG S-19264T (=DSM 44701T), isolated from a smear-ripened cheese.</title>
        <authorList>
            <consortium name="US DOE Joint Genome Institute (JGI-PGF)"/>
            <person name="Walter F."/>
            <person name="Albersmeier A."/>
            <person name="Kalinowski J."/>
            <person name="Ruckert C."/>
        </authorList>
    </citation>
    <scope>NUCLEOTIDE SEQUENCE</scope>
    <source>
        <strain evidence="4">CGMCC 1.15085</strain>
    </source>
</reference>
<keyword evidence="5" id="KW-1185">Reference proteome</keyword>
<dbReference type="PANTHER" id="PTHR40111">
    <property type="entry name" value="CEPHALOSPORIN-C DEACETYLASE"/>
    <property type="match status" value="1"/>
</dbReference>
<accession>A0A916TI57</accession>
<name>A0A916TI57_9MICO</name>
<dbReference type="InterPro" id="IPR039069">
    <property type="entry name" value="CE7"/>
</dbReference>
<evidence type="ECO:0000256" key="2">
    <source>
        <dbReference type="PIRSR" id="PIRSR639069-2"/>
    </source>
</evidence>
<protein>
    <submittedName>
        <fullName evidence="4">Cephalosporin-C deacetylase</fullName>
    </submittedName>
</protein>
<gene>
    <name evidence="4" type="primary">axeA</name>
    <name evidence="4" type="ORF">GCM10011492_39150</name>
</gene>
<sequence>MPEFDLPLERLESYLPERREPQDWQSFWDDTLAGAREHDLAIEARRAAAYLPNVITQDVSFAGFGGHRVGAWHIRPTGPVRGTVVQFLGYGDGRGTPLDWLAWPAAGFAILVMDTRGQGARARRAGSTGDPAGSNSPYVEGFLTQGILDPHDYFYRRVFTDAVRAIEAALDLEGTDPQRLAVSGASQGGAIALAATALAGEMVRASIVGVPFLADVRRAVRITDERPYYELIAYLGTHRSEAERALRTMDYVDGITMAAHATAPAKFSIALMDTICPPSGGFGVYNHYAGPKEVDVHPYNNHEAGEADDQIAAIEWLQRLWS</sequence>
<dbReference type="Pfam" id="PF05448">
    <property type="entry name" value="AXE1"/>
    <property type="match status" value="1"/>
</dbReference>
<dbReference type="Gene3D" id="3.40.50.1820">
    <property type="entry name" value="alpha/beta hydrolase"/>
    <property type="match status" value="1"/>
</dbReference>
<organism evidence="4 5">
    <name type="scientific">Flexivirga endophytica</name>
    <dbReference type="NCBI Taxonomy" id="1849103"/>
    <lineage>
        <taxon>Bacteria</taxon>
        <taxon>Bacillati</taxon>
        <taxon>Actinomycetota</taxon>
        <taxon>Actinomycetes</taxon>
        <taxon>Micrococcales</taxon>
        <taxon>Dermacoccaceae</taxon>
        <taxon>Flexivirga</taxon>
    </lineage>
</organism>
<feature type="active site" description="Charge relay system" evidence="1">
    <location>
        <position position="273"/>
    </location>
</feature>
<evidence type="ECO:0000259" key="3">
    <source>
        <dbReference type="Pfam" id="PF05448"/>
    </source>
</evidence>
<proteinExistence type="predicted"/>
<comment type="caution">
    <text evidence="4">The sequence shown here is derived from an EMBL/GenBank/DDBJ whole genome shotgun (WGS) entry which is preliminary data.</text>
</comment>
<reference evidence="4" key="2">
    <citation type="submission" date="2020-09" db="EMBL/GenBank/DDBJ databases">
        <authorList>
            <person name="Sun Q."/>
            <person name="Zhou Y."/>
        </authorList>
    </citation>
    <scope>NUCLEOTIDE SEQUENCE</scope>
    <source>
        <strain evidence="4">CGMCC 1.15085</strain>
    </source>
</reference>
<dbReference type="InterPro" id="IPR008391">
    <property type="entry name" value="AXE1_dom"/>
</dbReference>
<dbReference type="InterPro" id="IPR029058">
    <property type="entry name" value="AB_hydrolase_fold"/>
</dbReference>
<dbReference type="GO" id="GO:0052689">
    <property type="term" value="F:carboxylic ester hydrolase activity"/>
    <property type="evidence" value="ECO:0007669"/>
    <property type="project" value="TreeGrafter"/>
</dbReference>
<evidence type="ECO:0000256" key="1">
    <source>
        <dbReference type="PIRSR" id="PIRSR639069-1"/>
    </source>
</evidence>
<evidence type="ECO:0000313" key="5">
    <source>
        <dbReference type="Proteomes" id="UP000636793"/>
    </source>
</evidence>
<dbReference type="GO" id="GO:0005976">
    <property type="term" value="P:polysaccharide metabolic process"/>
    <property type="evidence" value="ECO:0007669"/>
    <property type="project" value="TreeGrafter"/>
</dbReference>
<feature type="active site" description="Nucleophile" evidence="1">
    <location>
        <position position="186"/>
    </location>
</feature>
<dbReference type="AlphaFoldDB" id="A0A916TI57"/>
<dbReference type="Proteomes" id="UP000636793">
    <property type="component" value="Unassembled WGS sequence"/>
</dbReference>
<dbReference type="RefSeq" id="WP_188838744.1">
    <property type="nucleotide sequence ID" value="NZ_BMHI01000006.1"/>
</dbReference>